<organism evidence="1 2">
    <name type="scientific">Lithohypha guttulata</name>
    <dbReference type="NCBI Taxonomy" id="1690604"/>
    <lineage>
        <taxon>Eukaryota</taxon>
        <taxon>Fungi</taxon>
        <taxon>Dikarya</taxon>
        <taxon>Ascomycota</taxon>
        <taxon>Pezizomycotina</taxon>
        <taxon>Eurotiomycetes</taxon>
        <taxon>Chaetothyriomycetidae</taxon>
        <taxon>Chaetothyriales</taxon>
        <taxon>Trichomeriaceae</taxon>
        <taxon>Lithohypha</taxon>
    </lineage>
</organism>
<evidence type="ECO:0000313" key="1">
    <source>
        <dbReference type="EMBL" id="KAK5098561.1"/>
    </source>
</evidence>
<dbReference type="EMBL" id="JAVRRG010000014">
    <property type="protein sequence ID" value="KAK5098561.1"/>
    <property type="molecule type" value="Genomic_DNA"/>
</dbReference>
<dbReference type="Pfam" id="PF11905">
    <property type="entry name" value="DUF3425"/>
    <property type="match status" value="1"/>
</dbReference>
<name>A0ABR0KLC8_9EURO</name>
<gene>
    <name evidence="1" type="ORF">LTR24_001881</name>
</gene>
<evidence type="ECO:0008006" key="3">
    <source>
        <dbReference type="Google" id="ProtNLM"/>
    </source>
</evidence>
<accession>A0ABR0KLC8</accession>
<keyword evidence="2" id="KW-1185">Reference proteome</keyword>
<dbReference type="InterPro" id="IPR021833">
    <property type="entry name" value="DUF3425"/>
</dbReference>
<dbReference type="PANTHER" id="PTHR37012">
    <property type="entry name" value="B-ZIP TRANSCRIPTION FACTOR (EUROFUNG)-RELATED"/>
    <property type="match status" value="1"/>
</dbReference>
<evidence type="ECO:0000313" key="2">
    <source>
        <dbReference type="Proteomes" id="UP001345013"/>
    </source>
</evidence>
<sequence>MRRRDAKYNSKAYKALFDAFVESTRSGDVQLSTAISLAMQAIDPTGQLATIGQSYAQAPTSDVGSPQSTKPAVEFVFRFGTPHIKGPRTITTSSERSADGDVLLSSSNCSPATAADSDLQFSPIRVAHDSEDHCRSRLTNIGTHIDGPMSFIDITTLWAGLAKAGLATRIDDDILPSIAYDIYNIKTDDPLSNAITSFRDGARHMIRAGANPQDVIGDSTPCLDAFTGHNSNMGVNAWSWACQIAKASSERCVTFQLALVYIAGIQMRFFIAPSAETYDDLPPMLRPLSKQYTVPHIAAIDICHIPVFKDFLLSDRDHYNNVSLSKQNCNWPYSDAACLVYDETDRKSVKMSQAFIEHVRRLGNFSVDPDILRTVPRMACHVRHNFSSPNYRAKPP</sequence>
<proteinExistence type="predicted"/>
<dbReference type="PANTHER" id="PTHR37012:SF2">
    <property type="entry name" value="BZIP DOMAIN-CONTAINING PROTEIN-RELATED"/>
    <property type="match status" value="1"/>
</dbReference>
<reference evidence="1 2" key="1">
    <citation type="submission" date="2023-08" db="EMBL/GenBank/DDBJ databases">
        <title>Black Yeasts Isolated from many extreme environments.</title>
        <authorList>
            <person name="Coleine C."/>
            <person name="Stajich J.E."/>
            <person name="Selbmann L."/>
        </authorList>
    </citation>
    <scope>NUCLEOTIDE SEQUENCE [LARGE SCALE GENOMIC DNA]</scope>
    <source>
        <strain evidence="1 2">CCFEE 5885</strain>
    </source>
</reference>
<dbReference type="Proteomes" id="UP001345013">
    <property type="component" value="Unassembled WGS sequence"/>
</dbReference>
<protein>
    <recommendedName>
        <fullName evidence="3">Nuclease HARBI1</fullName>
    </recommendedName>
</protein>
<comment type="caution">
    <text evidence="1">The sequence shown here is derived from an EMBL/GenBank/DDBJ whole genome shotgun (WGS) entry which is preliminary data.</text>
</comment>